<accession>A0A026W2A6</accession>
<organism evidence="1 2">
    <name type="scientific">Ooceraea biroi</name>
    <name type="common">Clonal raider ant</name>
    <name type="synonym">Cerapachys biroi</name>
    <dbReference type="NCBI Taxonomy" id="2015173"/>
    <lineage>
        <taxon>Eukaryota</taxon>
        <taxon>Metazoa</taxon>
        <taxon>Ecdysozoa</taxon>
        <taxon>Arthropoda</taxon>
        <taxon>Hexapoda</taxon>
        <taxon>Insecta</taxon>
        <taxon>Pterygota</taxon>
        <taxon>Neoptera</taxon>
        <taxon>Endopterygota</taxon>
        <taxon>Hymenoptera</taxon>
        <taxon>Apocrita</taxon>
        <taxon>Aculeata</taxon>
        <taxon>Formicoidea</taxon>
        <taxon>Formicidae</taxon>
        <taxon>Dorylinae</taxon>
        <taxon>Ooceraea</taxon>
    </lineage>
</organism>
<evidence type="ECO:0000313" key="2">
    <source>
        <dbReference type="Proteomes" id="UP000053097"/>
    </source>
</evidence>
<dbReference type="EMBL" id="KK107499">
    <property type="protein sequence ID" value="EZA49731.1"/>
    <property type="molecule type" value="Genomic_DNA"/>
</dbReference>
<proteinExistence type="predicted"/>
<dbReference type="Proteomes" id="UP000053097">
    <property type="component" value="Unassembled WGS sequence"/>
</dbReference>
<reference evidence="1 2" key="1">
    <citation type="journal article" date="2014" name="Curr. Biol.">
        <title>The genome of the clonal raider ant Cerapachys biroi.</title>
        <authorList>
            <person name="Oxley P.R."/>
            <person name="Ji L."/>
            <person name="Fetter-Pruneda I."/>
            <person name="McKenzie S.K."/>
            <person name="Li C."/>
            <person name="Hu H."/>
            <person name="Zhang G."/>
            <person name="Kronauer D.J."/>
        </authorList>
    </citation>
    <scope>NUCLEOTIDE SEQUENCE [LARGE SCALE GENOMIC DNA]</scope>
</reference>
<sequence>MRVLLTYARRSYVDFPRYYLYDVASIKKNVFGIYSCTPHVIHKKKLPEQAVARAKNFKIRKLALQSTNPLRSTLNHVTKAAETECVNTELLTLIDAVVVLTAETINDS</sequence>
<gene>
    <name evidence="1" type="ORF">X777_11603</name>
</gene>
<name>A0A026W2A6_OOCBI</name>
<dbReference type="AlphaFoldDB" id="A0A026W2A6"/>
<protein>
    <submittedName>
        <fullName evidence="1">Uncharacterized protein</fullName>
    </submittedName>
</protein>
<evidence type="ECO:0000313" key="1">
    <source>
        <dbReference type="EMBL" id="EZA49731.1"/>
    </source>
</evidence>
<keyword evidence="2" id="KW-1185">Reference proteome</keyword>